<keyword evidence="2" id="KW-0812">Transmembrane</keyword>
<dbReference type="KEGG" id="scm:SCHCO_02645968"/>
<comment type="subcellular location">
    <subcellularLocation>
        <location evidence="1">Endoplasmic reticulum membrane</location>
        <topology evidence="1">Single-pass membrane protein</topology>
    </subcellularLocation>
</comment>
<proteinExistence type="predicted"/>
<keyword evidence="3" id="KW-1133">Transmembrane helix</keyword>
<evidence type="ECO:0000256" key="1">
    <source>
        <dbReference type="ARBA" id="ARBA00004389"/>
    </source>
</evidence>
<dbReference type="InterPro" id="IPR017937">
    <property type="entry name" value="Thioredoxin_CS"/>
</dbReference>
<dbReference type="Proteomes" id="UP000007431">
    <property type="component" value="Unassembled WGS sequence"/>
</dbReference>
<evidence type="ECO:0000259" key="7">
    <source>
        <dbReference type="PROSITE" id="PS51352"/>
    </source>
</evidence>
<dbReference type="HOGENOM" id="CLU_021868_1_1_1"/>
<dbReference type="AlphaFoldDB" id="D8QLQ0"/>
<evidence type="ECO:0000256" key="2">
    <source>
        <dbReference type="ARBA" id="ARBA00022692"/>
    </source>
</evidence>
<dbReference type="InterPro" id="IPR052250">
    <property type="entry name" value="PDI_TMX3"/>
</dbReference>
<dbReference type="PROSITE" id="PS00194">
    <property type="entry name" value="THIOREDOXIN_1"/>
    <property type="match status" value="1"/>
</dbReference>
<keyword evidence="9" id="KW-1185">Reference proteome</keyword>
<dbReference type="Gene3D" id="3.40.30.10">
    <property type="entry name" value="Glutaredoxin"/>
    <property type="match status" value="3"/>
</dbReference>
<dbReference type="OMA" id="IFVYFYD"/>
<dbReference type="OrthoDB" id="72053at2759"/>
<dbReference type="PANTHER" id="PTHR46426">
    <property type="entry name" value="PROTEIN DISULFIDE-ISOMERASE TMX3"/>
    <property type="match status" value="1"/>
</dbReference>
<reference evidence="8 9" key="1">
    <citation type="journal article" date="2010" name="Nat. Biotechnol.">
        <title>Genome sequence of the model mushroom Schizophyllum commune.</title>
        <authorList>
            <person name="Ohm R.A."/>
            <person name="de Jong J.F."/>
            <person name="Lugones L.G."/>
            <person name="Aerts A."/>
            <person name="Kothe E."/>
            <person name="Stajich J.E."/>
            <person name="de Vries R.P."/>
            <person name="Record E."/>
            <person name="Levasseur A."/>
            <person name="Baker S.E."/>
            <person name="Bartholomew K.A."/>
            <person name="Coutinho P.M."/>
            <person name="Erdmann S."/>
            <person name="Fowler T.J."/>
            <person name="Gathman A.C."/>
            <person name="Lombard V."/>
            <person name="Henrissat B."/>
            <person name="Knabe N."/>
            <person name="Kuees U."/>
            <person name="Lilly W.W."/>
            <person name="Lindquist E."/>
            <person name="Lucas S."/>
            <person name="Magnuson J.K."/>
            <person name="Piumi F."/>
            <person name="Raudaskoski M."/>
            <person name="Salamov A."/>
            <person name="Schmutz J."/>
            <person name="Schwarze F.W.M.R."/>
            <person name="vanKuyk P.A."/>
            <person name="Horton J.S."/>
            <person name="Grigoriev I.V."/>
            <person name="Woesten H.A.B."/>
        </authorList>
    </citation>
    <scope>NUCLEOTIDE SEQUENCE [LARGE SCALE GENOMIC DNA]</scope>
    <source>
        <strain evidence="9">H4-8 / FGSC 9210</strain>
    </source>
</reference>
<sequence length="568" mass="62451">MPEEPLTPDNFKSTIKDGLWFIEHFSPYCGHCKHFFPTWQQLVKDVANDPAQPPVYLAQVNCAVNGDLCNANGVRGYPQLNMFYNGESVEQFREARELDILKAFIQKHRDAHQEDAKSPPSPPPTEEAPAPVVLNPTGTVLVADDKILPSALALGPAFIKFYAPWCGHCKKLAPTWDLLAQHMQNRLTIAEVDCEAHPALCKSYNVNGYPTLVYVNQAGVRSEYNSGRKLEQLIAFVEKASAPAVVAIKPDELETRVKEDDVAYLLLHPADDTSIISTVAQAASPLLGSPRIYTSPTTIFLSRFHIPSSAKWAILALKDHDALTPTSVFYGTATTELSSAETAALSRWLLANRLPTVTELTQDSFQGVMNAPQNPLVVIAAAHGKATRERVQERLRDLAAKWRARTAGTGRAGAKDATDLNGREIVFTSMDAERWGDWIKSMYGIKETKVKDLDDVPVVIADHKNLIYYDDDGHGSSLHLSASSLLPAIEAAASGKLSPKNSENFLERMARYVNAKITSAESYIVEHPGHLVFIVVAAVGMVGWVVKRVVLDAPGDEYGYNQKGRRVD</sequence>
<feature type="domain" description="Thioredoxin" evidence="7">
    <location>
        <begin position="122"/>
        <end position="242"/>
    </location>
</feature>
<comment type="function">
    <text evidence="5">Probable disulfide isomerase, which participates in the folding of proteins containing disulfide bonds. May act as a dithiol oxidase. Acts as a regulator of endoplasmic reticulum-mitochondria contact sites via its ability to regulate redox signals.</text>
</comment>
<accession>D8QLQ0</accession>
<keyword evidence="4" id="KW-0472">Membrane</keyword>
<evidence type="ECO:0000256" key="3">
    <source>
        <dbReference type="ARBA" id="ARBA00022989"/>
    </source>
</evidence>
<dbReference type="InterPro" id="IPR036249">
    <property type="entry name" value="Thioredoxin-like_sf"/>
</dbReference>
<gene>
    <name evidence="8" type="ORF">SCHCODRAFT_71358</name>
</gene>
<dbReference type="PANTHER" id="PTHR46426:SF1">
    <property type="entry name" value="PROTEIN DISULFIDE-ISOMERASE TMX3"/>
    <property type="match status" value="1"/>
</dbReference>
<dbReference type="eggNOG" id="KOG0191">
    <property type="taxonomic scope" value="Eukaryota"/>
</dbReference>
<dbReference type="GeneID" id="9596574"/>
<name>D8QLQ0_SCHCM</name>
<evidence type="ECO:0000256" key="6">
    <source>
        <dbReference type="SAM" id="MobiDB-lite"/>
    </source>
</evidence>
<feature type="region of interest" description="Disordered" evidence="6">
    <location>
        <begin position="111"/>
        <end position="130"/>
    </location>
</feature>
<evidence type="ECO:0000313" key="8">
    <source>
        <dbReference type="EMBL" id="EFI91299.1"/>
    </source>
</evidence>
<dbReference type="InParanoid" id="D8QLQ0"/>
<dbReference type="STRING" id="578458.D8QLQ0"/>
<evidence type="ECO:0000256" key="4">
    <source>
        <dbReference type="ARBA" id="ARBA00023136"/>
    </source>
</evidence>
<dbReference type="EMBL" id="GL377318">
    <property type="protein sequence ID" value="EFI91299.1"/>
    <property type="molecule type" value="Genomic_DNA"/>
</dbReference>
<organism evidence="9">
    <name type="scientific">Schizophyllum commune (strain H4-8 / FGSC 9210)</name>
    <name type="common">Split gill fungus</name>
    <dbReference type="NCBI Taxonomy" id="578458"/>
    <lineage>
        <taxon>Eukaryota</taxon>
        <taxon>Fungi</taxon>
        <taxon>Dikarya</taxon>
        <taxon>Basidiomycota</taxon>
        <taxon>Agaricomycotina</taxon>
        <taxon>Agaricomycetes</taxon>
        <taxon>Agaricomycetidae</taxon>
        <taxon>Agaricales</taxon>
        <taxon>Schizophyllaceae</taxon>
        <taxon>Schizophyllum</taxon>
    </lineage>
</organism>
<protein>
    <recommendedName>
        <fullName evidence="7">Thioredoxin domain-containing protein</fullName>
    </recommendedName>
</protein>
<dbReference type="Pfam" id="PF13848">
    <property type="entry name" value="Thioredoxin_6"/>
    <property type="match status" value="1"/>
</dbReference>
<dbReference type="Pfam" id="PF00085">
    <property type="entry name" value="Thioredoxin"/>
    <property type="match status" value="2"/>
</dbReference>
<dbReference type="PROSITE" id="PS51352">
    <property type="entry name" value="THIOREDOXIN_2"/>
    <property type="match status" value="2"/>
</dbReference>
<dbReference type="SUPFAM" id="SSF52833">
    <property type="entry name" value="Thioredoxin-like"/>
    <property type="match status" value="2"/>
</dbReference>
<dbReference type="GO" id="GO:0005789">
    <property type="term" value="C:endoplasmic reticulum membrane"/>
    <property type="evidence" value="ECO:0007669"/>
    <property type="project" value="UniProtKB-SubCell"/>
</dbReference>
<feature type="domain" description="Thioredoxin" evidence="7">
    <location>
        <begin position="1"/>
        <end position="110"/>
    </location>
</feature>
<evidence type="ECO:0000256" key="5">
    <source>
        <dbReference type="ARBA" id="ARBA00045246"/>
    </source>
</evidence>
<evidence type="ECO:0000313" key="9">
    <source>
        <dbReference type="Proteomes" id="UP000007431"/>
    </source>
</evidence>
<dbReference type="InterPro" id="IPR013766">
    <property type="entry name" value="Thioredoxin_domain"/>
</dbReference>
<dbReference type="VEuPathDB" id="FungiDB:SCHCODRAFT_02645968"/>